<dbReference type="SUPFAM" id="SSF48239">
    <property type="entry name" value="Terpenoid cyclases/Protein prenyltransferases"/>
    <property type="match status" value="1"/>
</dbReference>
<dbReference type="AlphaFoldDB" id="A0AAD8MW92"/>
<dbReference type="GO" id="GO:0016104">
    <property type="term" value="P:triterpenoid biosynthetic process"/>
    <property type="evidence" value="ECO:0007669"/>
    <property type="project" value="InterPro"/>
</dbReference>
<feature type="domain" description="Squalene cyclase C-terminal" evidence="2">
    <location>
        <begin position="54"/>
        <end position="162"/>
    </location>
</feature>
<dbReference type="EMBL" id="JAUIZM010000003">
    <property type="protein sequence ID" value="KAK1392040.1"/>
    <property type="molecule type" value="Genomic_DNA"/>
</dbReference>
<dbReference type="InterPro" id="IPR018333">
    <property type="entry name" value="Squalene_cyclase"/>
</dbReference>
<evidence type="ECO:0000259" key="2">
    <source>
        <dbReference type="Pfam" id="PF13243"/>
    </source>
</evidence>
<dbReference type="GO" id="GO:0042300">
    <property type="term" value="F:beta-amyrin synthase activity"/>
    <property type="evidence" value="ECO:0007669"/>
    <property type="project" value="TreeGrafter"/>
</dbReference>
<reference evidence="3" key="1">
    <citation type="submission" date="2023-02" db="EMBL/GenBank/DDBJ databases">
        <title>Genome of toxic invasive species Heracleum sosnowskyi carries increased number of genes despite the absence of recent whole-genome duplications.</title>
        <authorList>
            <person name="Schelkunov M."/>
            <person name="Shtratnikova V."/>
            <person name="Makarenko M."/>
            <person name="Klepikova A."/>
            <person name="Omelchenko D."/>
            <person name="Novikova G."/>
            <person name="Obukhova E."/>
            <person name="Bogdanov V."/>
            <person name="Penin A."/>
            <person name="Logacheva M."/>
        </authorList>
    </citation>
    <scope>NUCLEOTIDE SEQUENCE</scope>
    <source>
        <strain evidence="3">Hsosn_3</strain>
        <tissue evidence="3">Leaf</tissue>
    </source>
</reference>
<dbReference type="PANTHER" id="PTHR11764:SF65">
    <property type="entry name" value="TERPENE CYCLASE_MUTASE FAMILY MEMBER"/>
    <property type="match status" value="1"/>
</dbReference>
<gene>
    <name evidence="3" type="ORF">POM88_011096</name>
</gene>
<comment type="caution">
    <text evidence="3">The sequence shown here is derived from an EMBL/GenBank/DDBJ whole genome shotgun (WGS) entry which is preliminary data.</text>
</comment>
<keyword evidence="4" id="KW-1185">Reference proteome</keyword>
<proteinExistence type="predicted"/>
<accession>A0AAD8MW92</accession>
<dbReference type="PANTHER" id="PTHR11764">
    <property type="entry name" value="TERPENE CYCLASE/MUTASE FAMILY MEMBER"/>
    <property type="match status" value="1"/>
</dbReference>
<sequence>MPEEIAGHKADVERLHDSIDVLLYHEQNYLFLHVQCTGSVIQALVAFRNLHQGYKEKEIDVSVAKDVQYLEAKQHSNGSWYGYWGICFLYGTYFALSGLASVGNTYNNSEAVRKGVQFFLSTQNEEGGWGESLDSCPTEKFVPLEDDKTNLVQTSWAMLGLIWKVLHISGS</sequence>
<evidence type="ECO:0000256" key="1">
    <source>
        <dbReference type="ARBA" id="ARBA00022737"/>
    </source>
</evidence>
<evidence type="ECO:0000313" key="4">
    <source>
        <dbReference type="Proteomes" id="UP001237642"/>
    </source>
</evidence>
<protein>
    <recommendedName>
        <fullName evidence="2">Squalene cyclase C-terminal domain-containing protein</fullName>
    </recommendedName>
</protein>
<dbReference type="Proteomes" id="UP001237642">
    <property type="component" value="Unassembled WGS sequence"/>
</dbReference>
<dbReference type="InterPro" id="IPR032696">
    <property type="entry name" value="SQ_cyclase_C"/>
</dbReference>
<dbReference type="InterPro" id="IPR008930">
    <property type="entry name" value="Terpenoid_cyclase/PrenylTrfase"/>
</dbReference>
<evidence type="ECO:0000313" key="3">
    <source>
        <dbReference type="EMBL" id="KAK1392040.1"/>
    </source>
</evidence>
<dbReference type="GO" id="GO:0005811">
    <property type="term" value="C:lipid droplet"/>
    <property type="evidence" value="ECO:0007669"/>
    <property type="project" value="InterPro"/>
</dbReference>
<dbReference type="Gene3D" id="1.50.10.20">
    <property type="match status" value="1"/>
</dbReference>
<keyword evidence="1" id="KW-0677">Repeat</keyword>
<organism evidence="3 4">
    <name type="scientific">Heracleum sosnowskyi</name>
    <dbReference type="NCBI Taxonomy" id="360622"/>
    <lineage>
        <taxon>Eukaryota</taxon>
        <taxon>Viridiplantae</taxon>
        <taxon>Streptophyta</taxon>
        <taxon>Embryophyta</taxon>
        <taxon>Tracheophyta</taxon>
        <taxon>Spermatophyta</taxon>
        <taxon>Magnoliopsida</taxon>
        <taxon>eudicotyledons</taxon>
        <taxon>Gunneridae</taxon>
        <taxon>Pentapetalae</taxon>
        <taxon>asterids</taxon>
        <taxon>campanulids</taxon>
        <taxon>Apiales</taxon>
        <taxon>Apiaceae</taxon>
        <taxon>Apioideae</taxon>
        <taxon>apioid superclade</taxon>
        <taxon>Tordylieae</taxon>
        <taxon>Tordyliinae</taxon>
        <taxon>Heracleum</taxon>
    </lineage>
</organism>
<dbReference type="Pfam" id="PF13243">
    <property type="entry name" value="SQHop_cyclase_C"/>
    <property type="match status" value="1"/>
</dbReference>
<name>A0AAD8MW92_9APIA</name>
<reference evidence="3" key="2">
    <citation type="submission" date="2023-05" db="EMBL/GenBank/DDBJ databases">
        <authorList>
            <person name="Schelkunov M.I."/>
        </authorList>
    </citation>
    <scope>NUCLEOTIDE SEQUENCE</scope>
    <source>
        <strain evidence="3">Hsosn_3</strain>
        <tissue evidence="3">Leaf</tissue>
    </source>
</reference>